<name>A0A1W9HRJ7_9HYPH</name>
<protein>
    <recommendedName>
        <fullName evidence="1">ABC-type transport auxiliary lipoprotein component domain-containing protein</fullName>
    </recommendedName>
</protein>
<reference evidence="2 3" key="1">
    <citation type="journal article" date="2017" name="Water Res.">
        <title>Comammox in drinking water systems.</title>
        <authorList>
            <person name="Wang Y."/>
            <person name="Ma L."/>
            <person name="Mao Y."/>
            <person name="Jiang X."/>
            <person name="Xia Y."/>
            <person name="Yu K."/>
            <person name="Li B."/>
            <person name="Zhang T."/>
        </authorList>
    </citation>
    <scope>NUCLEOTIDE SEQUENCE [LARGE SCALE GENOMIC DNA]</scope>
    <source>
        <strain evidence="2">SG_bin8</strain>
    </source>
</reference>
<evidence type="ECO:0000313" key="3">
    <source>
        <dbReference type="Proteomes" id="UP000192872"/>
    </source>
</evidence>
<proteinExistence type="predicted"/>
<dbReference type="Pfam" id="PF03886">
    <property type="entry name" value="ABC_trans_aux"/>
    <property type="match status" value="1"/>
</dbReference>
<dbReference type="Proteomes" id="UP000192872">
    <property type="component" value="Unassembled WGS sequence"/>
</dbReference>
<dbReference type="PROSITE" id="PS51257">
    <property type="entry name" value="PROKAR_LIPOPROTEIN"/>
    <property type="match status" value="1"/>
</dbReference>
<dbReference type="STRING" id="1827387.A4S15_01220"/>
<dbReference type="InterPro" id="IPR005586">
    <property type="entry name" value="ABC_trans_aux"/>
</dbReference>
<dbReference type="RefSeq" id="WP_376801089.1">
    <property type="nucleotide sequence ID" value="NZ_DBNB01000024.1"/>
</dbReference>
<comment type="caution">
    <text evidence="2">The sequence shown here is derived from an EMBL/GenBank/DDBJ whole genome shotgun (WGS) entry which is preliminary data.</text>
</comment>
<gene>
    <name evidence="2" type="ORF">A4S15_01220</name>
</gene>
<evidence type="ECO:0000313" key="2">
    <source>
        <dbReference type="EMBL" id="OQW50075.1"/>
    </source>
</evidence>
<dbReference type="Gene3D" id="3.40.50.10610">
    <property type="entry name" value="ABC-type transport auxiliary lipoprotein component"/>
    <property type="match status" value="1"/>
</dbReference>
<sequence>MTRVSAGDHYVTRRWFLLAVPAGLAGCSAGGGVGGLISPPPLETYDLSSPKVSSTGSGRRGTVAIAESSAVRALDTDRILVKPRANEINYLAGAQWADRLPRLVQSRIVTTFENARRLNSVVRPGEGIDAATRLVTEIRSFELDLLSSPKVQIELTARLVGNRNGQVIAAEIFSGQAPVSGSEPAVVVAALDKTMSDVLLRLVAWADRHS</sequence>
<feature type="domain" description="ABC-type transport auxiliary lipoprotein component" evidence="1">
    <location>
        <begin position="45"/>
        <end position="198"/>
    </location>
</feature>
<dbReference type="EMBL" id="LWDL01000027">
    <property type="protein sequence ID" value="OQW50075.1"/>
    <property type="molecule type" value="Genomic_DNA"/>
</dbReference>
<dbReference type="SUPFAM" id="SSF159594">
    <property type="entry name" value="XCC0632-like"/>
    <property type="match status" value="1"/>
</dbReference>
<dbReference type="AlphaFoldDB" id="A0A1W9HRJ7"/>
<accession>A0A1W9HRJ7</accession>
<evidence type="ECO:0000259" key="1">
    <source>
        <dbReference type="Pfam" id="PF03886"/>
    </source>
</evidence>
<organism evidence="2 3">
    <name type="scientific">Candidatus Raskinella chloraquaticus</name>
    <dbReference type="NCBI Taxonomy" id="1951219"/>
    <lineage>
        <taxon>Bacteria</taxon>
        <taxon>Pseudomonadati</taxon>
        <taxon>Pseudomonadota</taxon>
        <taxon>Alphaproteobacteria</taxon>
        <taxon>Hyphomicrobiales</taxon>
        <taxon>Phreatobacteraceae</taxon>
        <taxon>Candidatus Raskinella</taxon>
    </lineage>
</organism>